<keyword evidence="3 6" id="KW-0597">Phosphoprotein</keyword>
<dbReference type="GO" id="GO:0005886">
    <property type="term" value="C:plasma membrane"/>
    <property type="evidence" value="ECO:0007669"/>
    <property type="project" value="TreeGrafter"/>
</dbReference>
<evidence type="ECO:0000256" key="1">
    <source>
        <dbReference type="ARBA" id="ARBA00000085"/>
    </source>
</evidence>
<dbReference type="InterPro" id="IPR036890">
    <property type="entry name" value="HATPase_C_sf"/>
</dbReference>
<dbReference type="SMART" id="SM00387">
    <property type="entry name" value="HATPase_c"/>
    <property type="match status" value="1"/>
</dbReference>
<dbReference type="InterPro" id="IPR004358">
    <property type="entry name" value="Sig_transdc_His_kin-like_C"/>
</dbReference>
<evidence type="ECO:0000256" key="3">
    <source>
        <dbReference type="ARBA" id="ARBA00022553"/>
    </source>
</evidence>
<keyword evidence="5 9" id="KW-0418">Kinase</keyword>
<feature type="domain" description="Histidine kinase" evidence="7">
    <location>
        <begin position="13"/>
        <end position="244"/>
    </location>
</feature>
<keyword evidence="10" id="KW-1185">Reference proteome</keyword>
<dbReference type="AlphaFoldDB" id="A0A0M7A595"/>
<dbReference type="Gene3D" id="3.30.565.10">
    <property type="entry name" value="Histidine kinase-like ATPase, C-terminal domain"/>
    <property type="match status" value="1"/>
</dbReference>
<evidence type="ECO:0000313" key="9">
    <source>
        <dbReference type="EMBL" id="CTQ69761.1"/>
    </source>
</evidence>
<evidence type="ECO:0000313" key="10">
    <source>
        <dbReference type="Proteomes" id="UP000053235"/>
    </source>
</evidence>
<dbReference type="PRINTS" id="PR00344">
    <property type="entry name" value="BCTRLSENSOR"/>
</dbReference>
<dbReference type="InterPro" id="IPR005467">
    <property type="entry name" value="His_kinase_dom"/>
</dbReference>
<dbReference type="InterPro" id="IPR003661">
    <property type="entry name" value="HisK_dim/P_dom"/>
</dbReference>
<protein>
    <recommendedName>
        <fullName evidence="2">histidine kinase</fullName>
        <ecNumber evidence="2">2.7.13.3</ecNumber>
    </recommendedName>
</protein>
<feature type="domain" description="Response regulatory" evidence="8">
    <location>
        <begin position="268"/>
        <end position="384"/>
    </location>
</feature>
<keyword evidence="4 9" id="KW-0808">Transferase</keyword>
<dbReference type="GO" id="GO:0009927">
    <property type="term" value="F:histidine phosphotransfer kinase activity"/>
    <property type="evidence" value="ECO:0007669"/>
    <property type="project" value="TreeGrafter"/>
</dbReference>
<dbReference type="SMART" id="SM00388">
    <property type="entry name" value="HisKA"/>
    <property type="match status" value="1"/>
</dbReference>
<dbReference type="InterPro" id="IPR003594">
    <property type="entry name" value="HATPase_dom"/>
</dbReference>
<accession>A0A0M7A595</accession>
<comment type="catalytic activity">
    <reaction evidence="1">
        <text>ATP + protein L-histidine = ADP + protein N-phospho-L-histidine.</text>
        <dbReference type="EC" id="2.7.13.3"/>
    </reaction>
</comment>
<dbReference type="EMBL" id="CXWD01000007">
    <property type="protein sequence ID" value="CTQ69761.1"/>
    <property type="molecule type" value="Genomic_DNA"/>
</dbReference>
<name>A0A0M7A595_9HYPH</name>
<dbReference type="PROSITE" id="PS50110">
    <property type="entry name" value="RESPONSE_REGULATORY"/>
    <property type="match status" value="1"/>
</dbReference>
<dbReference type="Proteomes" id="UP000053235">
    <property type="component" value="Unassembled WGS sequence"/>
</dbReference>
<dbReference type="Gene3D" id="3.40.50.2300">
    <property type="match status" value="1"/>
</dbReference>
<reference evidence="10" key="1">
    <citation type="submission" date="2015-07" db="EMBL/GenBank/DDBJ databases">
        <authorList>
            <person name="Rodrigo-Torres Lidia"/>
            <person name="Arahal R.David."/>
        </authorList>
    </citation>
    <scope>NUCLEOTIDE SEQUENCE [LARGE SCALE GENOMIC DNA]</scope>
    <source>
        <strain evidence="10">CECT 5112</strain>
    </source>
</reference>
<dbReference type="PROSITE" id="PS50109">
    <property type="entry name" value="HIS_KIN"/>
    <property type="match status" value="1"/>
</dbReference>
<dbReference type="SUPFAM" id="SSF52172">
    <property type="entry name" value="CheY-like"/>
    <property type="match status" value="1"/>
</dbReference>
<dbReference type="Pfam" id="PF00512">
    <property type="entry name" value="HisKA"/>
    <property type="match status" value="1"/>
</dbReference>
<dbReference type="Pfam" id="PF00072">
    <property type="entry name" value="Response_reg"/>
    <property type="match status" value="1"/>
</dbReference>
<dbReference type="InterPro" id="IPR036097">
    <property type="entry name" value="HisK_dim/P_sf"/>
</dbReference>
<dbReference type="Pfam" id="PF02518">
    <property type="entry name" value="HATPase_c"/>
    <property type="match status" value="1"/>
</dbReference>
<dbReference type="SMART" id="SM00448">
    <property type="entry name" value="REC"/>
    <property type="match status" value="1"/>
</dbReference>
<organism evidence="9 10">
    <name type="scientific">Roseibium alexandrii</name>
    <dbReference type="NCBI Taxonomy" id="388408"/>
    <lineage>
        <taxon>Bacteria</taxon>
        <taxon>Pseudomonadati</taxon>
        <taxon>Pseudomonadota</taxon>
        <taxon>Alphaproteobacteria</taxon>
        <taxon>Hyphomicrobiales</taxon>
        <taxon>Stappiaceae</taxon>
        <taxon>Roseibium</taxon>
    </lineage>
</organism>
<evidence type="ECO:0000256" key="2">
    <source>
        <dbReference type="ARBA" id="ARBA00012438"/>
    </source>
</evidence>
<gene>
    <name evidence="9" type="primary">luxQ_1</name>
    <name evidence="9" type="ORF">LAX5112_02239</name>
</gene>
<dbReference type="InterPro" id="IPR001789">
    <property type="entry name" value="Sig_transdc_resp-reg_receiver"/>
</dbReference>
<evidence type="ECO:0000256" key="5">
    <source>
        <dbReference type="ARBA" id="ARBA00022777"/>
    </source>
</evidence>
<dbReference type="Gene3D" id="1.10.287.130">
    <property type="match status" value="1"/>
</dbReference>
<dbReference type="PANTHER" id="PTHR43047">
    <property type="entry name" value="TWO-COMPONENT HISTIDINE PROTEIN KINASE"/>
    <property type="match status" value="1"/>
</dbReference>
<evidence type="ECO:0000256" key="4">
    <source>
        <dbReference type="ARBA" id="ARBA00022679"/>
    </source>
</evidence>
<dbReference type="CDD" id="cd00082">
    <property type="entry name" value="HisKA"/>
    <property type="match status" value="1"/>
</dbReference>
<evidence type="ECO:0000259" key="8">
    <source>
        <dbReference type="PROSITE" id="PS50110"/>
    </source>
</evidence>
<proteinExistence type="predicted"/>
<dbReference type="SUPFAM" id="SSF47384">
    <property type="entry name" value="Homodimeric domain of signal transducing histidine kinase"/>
    <property type="match status" value="1"/>
</dbReference>
<dbReference type="GO" id="GO:0000155">
    <property type="term" value="F:phosphorelay sensor kinase activity"/>
    <property type="evidence" value="ECO:0007669"/>
    <property type="project" value="InterPro"/>
</dbReference>
<dbReference type="SUPFAM" id="SSF55874">
    <property type="entry name" value="ATPase domain of HSP90 chaperone/DNA topoisomerase II/histidine kinase"/>
    <property type="match status" value="1"/>
</dbReference>
<evidence type="ECO:0000259" key="7">
    <source>
        <dbReference type="PROSITE" id="PS50109"/>
    </source>
</evidence>
<evidence type="ECO:0000256" key="6">
    <source>
        <dbReference type="PROSITE-ProRule" id="PRU00169"/>
    </source>
</evidence>
<feature type="modified residue" description="4-aspartylphosphate" evidence="6">
    <location>
        <position position="317"/>
    </location>
</feature>
<dbReference type="InterPro" id="IPR011006">
    <property type="entry name" value="CheY-like_superfamily"/>
</dbReference>
<dbReference type="CDD" id="cd17546">
    <property type="entry name" value="REC_hyHK_CKI1_RcsC-like"/>
    <property type="match status" value="1"/>
</dbReference>
<dbReference type="RefSeq" id="WP_208981296.1">
    <property type="nucleotide sequence ID" value="NZ_CXWD01000007.1"/>
</dbReference>
<sequence length="392" mass="41768">MAEYDEDSVNLALLAHDLRTPLGAMRLTAELIETGPLNDAQAEQLSVLMRAIDSLEQMTTELITDAAPGDAGEDAAVSISSLVHDCADLFRVAAEKKGLKLTVRLQDTAGACQTGAAGQLRRAVSALLDNAIKYTERGGISVEVISCPFPEKQLGSTEQSNASTADAYWVSLSITDTGPGIDPTEREDLFRPFVRGRKAQENTSGSGLGLWGIAQTVRQMGGVLNHSSPETGGSRFEVQIPVKPAAPGLKGTKNASKTGVEDNELPDHVLIVDDNETNCRLLAALLESFGVTSDISHSGEDAIKLALEREYGAVLLDLHMPGMGGLEVAQELRKNRPPEELPLIAVTAALEAFGDNLLRKAGFLEGLGKPLAPSALYDVLVRAKQLKSVHWI</sequence>
<dbReference type="PANTHER" id="PTHR43047:SF72">
    <property type="entry name" value="OSMOSENSING HISTIDINE PROTEIN KINASE SLN1"/>
    <property type="match status" value="1"/>
</dbReference>
<dbReference type="EC" id="2.7.13.3" evidence="2"/>
<dbReference type="STRING" id="388408.LAX5112_02239"/>